<evidence type="ECO:0000313" key="7">
    <source>
        <dbReference type="EMBL" id="MDA0141371.1"/>
    </source>
</evidence>
<dbReference type="PROSITE" id="PS01129">
    <property type="entry name" value="PSI_RLU"/>
    <property type="match status" value="1"/>
</dbReference>
<comment type="catalytic activity">
    <reaction evidence="1 5">
        <text>a uridine in RNA = a pseudouridine in RNA</text>
        <dbReference type="Rhea" id="RHEA:48348"/>
        <dbReference type="Rhea" id="RHEA-COMP:12068"/>
        <dbReference type="Rhea" id="RHEA-COMP:12069"/>
        <dbReference type="ChEBI" id="CHEBI:65314"/>
        <dbReference type="ChEBI" id="CHEBI:65315"/>
    </reaction>
</comment>
<comment type="caution">
    <text evidence="7">The sequence shown here is derived from an EMBL/GenBank/DDBJ whole genome shotgun (WGS) entry which is preliminary data.</text>
</comment>
<dbReference type="Proteomes" id="UP001147700">
    <property type="component" value="Unassembled WGS sequence"/>
</dbReference>
<comment type="similarity">
    <text evidence="2 5">Belongs to the pseudouridine synthase RluA family.</text>
</comment>
<dbReference type="SUPFAM" id="SSF55174">
    <property type="entry name" value="Alpha-L RNA-binding motif"/>
    <property type="match status" value="1"/>
</dbReference>
<dbReference type="EC" id="5.4.99.-" evidence="5"/>
<gene>
    <name evidence="7" type="ORF">OJ962_28000</name>
</gene>
<keyword evidence="8" id="KW-1185">Reference proteome</keyword>
<dbReference type="RefSeq" id="WP_202952695.1">
    <property type="nucleotide sequence ID" value="NZ_JAPCID010000055.1"/>
</dbReference>
<organism evidence="7 8">
    <name type="scientific">Solirubrobacter deserti</name>
    <dbReference type="NCBI Taxonomy" id="2282478"/>
    <lineage>
        <taxon>Bacteria</taxon>
        <taxon>Bacillati</taxon>
        <taxon>Actinomycetota</taxon>
        <taxon>Thermoleophilia</taxon>
        <taxon>Solirubrobacterales</taxon>
        <taxon>Solirubrobacteraceae</taxon>
        <taxon>Solirubrobacter</taxon>
    </lineage>
</organism>
<keyword evidence="4" id="KW-0694">RNA-binding</keyword>
<dbReference type="CDD" id="cd02869">
    <property type="entry name" value="PseudoU_synth_RluA_like"/>
    <property type="match status" value="1"/>
</dbReference>
<dbReference type="PROSITE" id="PS50889">
    <property type="entry name" value="S4"/>
    <property type="match status" value="1"/>
</dbReference>
<evidence type="ECO:0000256" key="2">
    <source>
        <dbReference type="ARBA" id="ARBA00010876"/>
    </source>
</evidence>
<dbReference type="SMART" id="SM00363">
    <property type="entry name" value="S4"/>
    <property type="match status" value="1"/>
</dbReference>
<dbReference type="Gene3D" id="3.30.2350.10">
    <property type="entry name" value="Pseudouridine synthase"/>
    <property type="match status" value="1"/>
</dbReference>
<sequence>MTDVRVPDEAAGERLDVFLAETVGSRAKAQKLIEAGLVLVDGKPRQKRYALLGGETIEVAAAPEGPREEVPPAEFEIAYEDDRLIVVNKPAGVVVHPGVGNREGTLVQALAGRVAGGTDPDRPGVVHRLDRDTSGLLVLARDEETLFALQEALRRREVTREYLALVEGRPPARRGTIDAPLGRDRRVRTRMSTDTDDPHEAITHFETERTFPNDTLLTVTLETGRTHQIRAHLLAIGHPVAGDPEYGHAGRHGLSRQFLHAQRLAFNHPETGAPMELRAPLPEDLVRALREASGERTDHAV</sequence>
<accession>A0ABT4RS03</accession>
<dbReference type="Pfam" id="PF01479">
    <property type="entry name" value="S4"/>
    <property type="match status" value="1"/>
</dbReference>
<dbReference type="InterPro" id="IPR006225">
    <property type="entry name" value="PsdUridine_synth_RluC/D"/>
</dbReference>
<dbReference type="EMBL" id="JAPCID010000055">
    <property type="protein sequence ID" value="MDA0141371.1"/>
    <property type="molecule type" value="Genomic_DNA"/>
</dbReference>
<dbReference type="SUPFAM" id="SSF55120">
    <property type="entry name" value="Pseudouridine synthase"/>
    <property type="match status" value="1"/>
</dbReference>
<name>A0ABT4RS03_9ACTN</name>
<dbReference type="Pfam" id="PF00849">
    <property type="entry name" value="PseudoU_synth_2"/>
    <property type="match status" value="1"/>
</dbReference>
<evidence type="ECO:0000259" key="6">
    <source>
        <dbReference type="SMART" id="SM00363"/>
    </source>
</evidence>
<feature type="domain" description="RNA-binding S4" evidence="6">
    <location>
        <begin position="13"/>
        <end position="78"/>
    </location>
</feature>
<evidence type="ECO:0000256" key="4">
    <source>
        <dbReference type="PROSITE-ProRule" id="PRU00182"/>
    </source>
</evidence>
<dbReference type="CDD" id="cd00165">
    <property type="entry name" value="S4"/>
    <property type="match status" value="1"/>
</dbReference>
<dbReference type="NCBIfam" id="TIGR00005">
    <property type="entry name" value="rluA_subfam"/>
    <property type="match status" value="1"/>
</dbReference>
<dbReference type="InterPro" id="IPR050188">
    <property type="entry name" value="RluA_PseudoU_synthase"/>
</dbReference>
<dbReference type="InterPro" id="IPR006224">
    <property type="entry name" value="PsdUridine_synth_RluA-like_CS"/>
</dbReference>
<proteinExistence type="inferred from homology"/>
<keyword evidence="3 5" id="KW-0413">Isomerase</keyword>
<reference evidence="7" key="1">
    <citation type="submission" date="2022-10" db="EMBL/GenBank/DDBJ databases">
        <title>The WGS of Solirubrobacter sp. CPCC 204708.</title>
        <authorList>
            <person name="Jiang Z."/>
        </authorList>
    </citation>
    <scope>NUCLEOTIDE SEQUENCE</scope>
    <source>
        <strain evidence="7">CPCC 204708</strain>
    </source>
</reference>
<protein>
    <recommendedName>
        <fullName evidence="5">Pseudouridine synthase</fullName>
        <ecNumber evidence="5">5.4.99.-</ecNumber>
    </recommendedName>
</protein>
<evidence type="ECO:0000256" key="3">
    <source>
        <dbReference type="ARBA" id="ARBA00023235"/>
    </source>
</evidence>
<evidence type="ECO:0000313" key="8">
    <source>
        <dbReference type="Proteomes" id="UP001147700"/>
    </source>
</evidence>
<dbReference type="PANTHER" id="PTHR21600">
    <property type="entry name" value="MITOCHONDRIAL RNA PSEUDOURIDINE SYNTHASE"/>
    <property type="match status" value="1"/>
</dbReference>
<dbReference type="InterPro" id="IPR006145">
    <property type="entry name" value="PsdUridine_synth_RsuA/RluA"/>
</dbReference>
<dbReference type="PANTHER" id="PTHR21600:SF44">
    <property type="entry name" value="RIBOSOMAL LARGE SUBUNIT PSEUDOURIDINE SYNTHASE D"/>
    <property type="match status" value="1"/>
</dbReference>
<comment type="function">
    <text evidence="5">Responsible for synthesis of pseudouridine from uracil.</text>
</comment>
<evidence type="ECO:0000256" key="5">
    <source>
        <dbReference type="RuleBase" id="RU362028"/>
    </source>
</evidence>
<dbReference type="Gene3D" id="3.10.290.10">
    <property type="entry name" value="RNA-binding S4 domain"/>
    <property type="match status" value="1"/>
</dbReference>
<dbReference type="InterPro" id="IPR002942">
    <property type="entry name" value="S4_RNA-bd"/>
</dbReference>
<evidence type="ECO:0000256" key="1">
    <source>
        <dbReference type="ARBA" id="ARBA00000073"/>
    </source>
</evidence>
<dbReference type="InterPro" id="IPR036986">
    <property type="entry name" value="S4_RNA-bd_sf"/>
</dbReference>
<dbReference type="InterPro" id="IPR020103">
    <property type="entry name" value="PsdUridine_synth_cat_dom_sf"/>
</dbReference>